<organism evidence="1 2">
    <name type="scientific">Labeo rohita</name>
    <name type="common">Indian major carp</name>
    <name type="synonym">Cyprinus rohita</name>
    <dbReference type="NCBI Taxonomy" id="84645"/>
    <lineage>
        <taxon>Eukaryota</taxon>
        <taxon>Metazoa</taxon>
        <taxon>Chordata</taxon>
        <taxon>Craniata</taxon>
        <taxon>Vertebrata</taxon>
        <taxon>Euteleostomi</taxon>
        <taxon>Actinopterygii</taxon>
        <taxon>Neopterygii</taxon>
        <taxon>Teleostei</taxon>
        <taxon>Ostariophysi</taxon>
        <taxon>Cypriniformes</taxon>
        <taxon>Cyprinidae</taxon>
        <taxon>Labeoninae</taxon>
        <taxon>Labeonini</taxon>
        <taxon>Labeo</taxon>
    </lineage>
</organism>
<name>A0A498LVQ9_LABRO</name>
<evidence type="ECO:0000313" key="1">
    <source>
        <dbReference type="EMBL" id="RXN11226.1"/>
    </source>
</evidence>
<dbReference type="AlphaFoldDB" id="A0A498LVQ9"/>
<keyword evidence="2" id="KW-1185">Reference proteome</keyword>
<protein>
    <submittedName>
        <fullName evidence="1">Uncharacterized protein</fullName>
    </submittedName>
</protein>
<accession>A0A498LVQ9</accession>
<evidence type="ECO:0000313" key="2">
    <source>
        <dbReference type="Proteomes" id="UP000290572"/>
    </source>
</evidence>
<dbReference type="Proteomes" id="UP000290572">
    <property type="component" value="Unassembled WGS sequence"/>
</dbReference>
<sequence length="107" mass="11903">MRASWWTALWRALAERGGICCAFQRPPLVPQLQSPSPFNPGGTRHLFTFRQMSYFLPPAELHPPTGVDLSCRPTFMPTVSDTGAFQLGKRTSICNDFLSAMTERAGD</sequence>
<gene>
    <name evidence="1" type="ORF">ROHU_030172</name>
</gene>
<dbReference type="EMBL" id="QBIY01013150">
    <property type="protein sequence ID" value="RXN11226.1"/>
    <property type="molecule type" value="Genomic_DNA"/>
</dbReference>
<comment type="caution">
    <text evidence="1">The sequence shown here is derived from an EMBL/GenBank/DDBJ whole genome shotgun (WGS) entry which is preliminary data.</text>
</comment>
<proteinExistence type="predicted"/>
<reference evidence="1 2" key="1">
    <citation type="submission" date="2018-03" db="EMBL/GenBank/DDBJ databases">
        <title>Draft genome sequence of Rohu Carp (Labeo rohita).</title>
        <authorList>
            <person name="Das P."/>
            <person name="Kushwaha B."/>
            <person name="Joshi C.G."/>
            <person name="Kumar D."/>
            <person name="Nagpure N.S."/>
            <person name="Sahoo L."/>
            <person name="Das S.P."/>
            <person name="Bit A."/>
            <person name="Patnaik S."/>
            <person name="Meher P.K."/>
            <person name="Jayasankar P."/>
            <person name="Koringa P.G."/>
            <person name="Patel N.V."/>
            <person name="Hinsu A.T."/>
            <person name="Kumar R."/>
            <person name="Pandey M."/>
            <person name="Agarwal S."/>
            <person name="Srivastava S."/>
            <person name="Singh M."/>
            <person name="Iquebal M.A."/>
            <person name="Jaiswal S."/>
            <person name="Angadi U.B."/>
            <person name="Kumar N."/>
            <person name="Raza M."/>
            <person name="Shah T.M."/>
            <person name="Rai A."/>
            <person name="Jena J.K."/>
        </authorList>
    </citation>
    <scope>NUCLEOTIDE SEQUENCE [LARGE SCALE GENOMIC DNA]</scope>
    <source>
        <strain evidence="1">DASCIFA01</strain>
        <tissue evidence="1">Testis</tissue>
    </source>
</reference>